<proteinExistence type="inferred from homology"/>
<comment type="similarity">
    <text evidence="2">Belongs to the SID1 family.</text>
</comment>
<dbReference type="VEuPathDB" id="AmoebaDB:ACA1_110860"/>
<keyword evidence="3 9" id="KW-0812">Transmembrane</keyword>
<accession>L8H6V2</accession>
<evidence type="ECO:0000256" key="8">
    <source>
        <dbReference type="SAM" id="MobiDB-lite"/>
    </source>
</evidence>
<feature type="transmembrane region" description="Helical" evidence="9">
    <location>
        <begin position="242"/>
        <end position="262"/>
    </location>
</feature>
<dbReference type="GO" id="GO:0051033">
    <property type="term" value="F:RNA transmembrane transporter activity"/>
    <property type="evidence" value="ECO:0007669"/>
    <property type="project" value="TreeGrafter"/>
</dbReference>
<organism evidence="10 11">
    <name type="scientific">Acanthamoeba castellanii (strain ATCC 30010 / Neff)</name>
    <dbReference type="NCBI Taxonomy" id="1257118"/>
    <lineage>
        <taxon>Eukaryota</taxon>
        <taxon>Amoebozoa</taxon>
        <taxon>Discosea</taxon>
        <taxon>Longamoebia</taxon>
        <taxon>Centramoebida</taxon>
        <taxon>Acanthamoebidae</taxon>
        <taxon>Acanthamoeba</taxon>
    </lineage>
</organism>
<feature type="transmembrane region" description="Helical" evidence="9">
    <location>
        <begin position="215"/>
        <end position="236"/>
    </location>
</feature>
<keyword evidence="4" id="KW-0732">Signal</keyword>
<name>L8H6V2_ACACF</name>
<feature type="region of interest" description="Disordered" evidence="8">
    <location>
        <begin position="49"/>
        <end position="68"/>
    </location>
</feature>
<evidence type="ECO:0000256" key="6">
    <source>
        <dbReference type="ARBA" id="ARBA00023136"/>
    </source>
</evidence>
<evidence type="ECO:0000313" key="11">
    <source>
        <dbReference type="Proteomes" id="UP000011083"/>
    </source>
</evidence>
<sequence length="503" mass="56783">MEDGSRPVLPINNGGSQEEVGIDDEDWEYVQEEQAEAVALVHSHTAGYGVTSPSSSTSTSINTTRARDVEEGAATLAQEEDDGTGSGRRKAIKLLKDLTTVPGKVEDVIVYKLQKLQRKPRVVYLKTYYKLLVLVGIFYALPSAQFVFFQYKHNASGLECYYNFKCAHYFLGFEAFNNIFSNIGYVVGGALFGLFIYIARKRNKTEVHGLHKDRSLYYCIALAMVWEGLFSSLYHICPSKVNYQFDTTFMVIGTGLMFITVFQKRHPTTAPGAVRAFIFFALLILISFLALTDIYVEIVWTFTFTVLIIAGLLGDIHFYYHKRLPVRTVIYNITHPWPPTEPGRLIGILFVNALSLGTLVYAAVDSITTNKAESVPNYMLAIVMINTFLYMTFYALMKMLHRERVHLFVWLLVVVSISTWGTALYFFQLGVTDKFLTPAESKLLNKPCVLFNFFDYHDIWHFLSAVGLASVAMLCYVLDFGLEYVVFTPIRPAQGAAFVLVVV</sequence>
<evidence type="ECO:0000256" key="3">
    <source>
        <dbReference type="ARBA" id="ARBA00022692"/>
    </source>
</evidence>
<dbReference type="STRING" id="1257118.L8H6V2"/>
<comment type="subcellular location">
    <subcellularLocation>
        <location evidence="1">Membrane</location>
        <topology evidence="1">Multi-pass membrane protein</topology>
    </subcellularLocation>
</comment>
<reference evidence="10 11" key="1">
    <citation type="journal article" date="2013" name="Genome Biol.">
        <title>Genome of Acanthamoeba castellanii highlights extensive lateral gene transfer and early evolution of tyrosine kinase signaling.</title>
        <authorList>
            <person name="Clarke M."/>
            <person name="Lohan A.J."/>
            <person name="Liu B."/>
            <person name="Lagkouvardos I."/>
            <person name="Roy S."/>
            <person name="Zafar N."/>
            <person name="Bertelli C."/>
            <person name="Schilde C."/>
            <person name="Kianianmomeni A."/>
            <person name="Burglin T.R."/>
            <person name="Frech C."/>
            <person name="Turcotte B."/>
            <person name="Kopec K.O."/>
            <person name="Synnott J.M."/>
            <person name="Choo C."/>
            <person name="Paponov I."/>
            <person name="Finkler A."/>
            <person name="Soon Heng Tan C."/>
            <person name="Hutchins A.P."/>
            <person name="Weinmeier T."/>
            <person name="Rattei T."/>
            <person name="Chu J.S."/>
            <person name="Gimenez G."/>
            <person name="Irimia M."/>
            <person name="Rigden D.J."/>
            <person name="Fitzpatrick D.A."/>
            <person name="Lorenzo-Morales J."/>
            <person name="Bateman A."/>
            <person name="Chiu C.H."/>
            <person name="Tang P."/>
            <person name="Hegemann P."/>
            <person name="Fromm H."/>
            <person name="Raoult D."/>
            <person name="Greub G."/>
            <person name="Miranda-Saavedra D."/>
            <person name="Chen N."/>
            <person name="Nash P."/>
            <person name="Ginger M.L."/>
            <person name="Horn M."/>
            <person name="Schaap P."/>
            <person name="Caler L."/>
            <person name="Loftus B."/>
        </authorList>
    </citation>
    <scope>NUCLEOTIDE SEQUENCE [LARGE SCALE GENOMIC DNA]</scope>
    <source>
        <strain evidence="10 11">Neff</strain>
    </source>
</reference>
<feature type="transmembrane region" description="Helical" evidence="9">
    <location>
        <begin position="345"/>
        <end position="364"/>
    </location>
</feature>
<dbReference type="PANTHER" id="PTHR12185">
    <property type="entry name" value="SID1 TRANSMEMBRANE FAMILY MEMEBER"/>
    <property type="match status" value="1"/>
</dbReference>
<evidence type="ECO:0000256" key="7">
    <source>
        <dbReference type="ARBA" id="ARBA00023180"/>
    </source>
</evidence>
<feature type="transmembrane region" description="Helical" evidence="9">
    <location>
        <begin position="128"/>
        <end position="149"/>
    </location>
</feature>
<protein>
    <submittedName>
        <fullName evidence="10">SID1 transmembrane family, member 1, putative</fullName>
    </submittedName>
</protein>
<feature type="transmembrane region" description="Helical" evidence="9">
    <location>
        <begin position="376"/>
        <end position="396"/>
    </location>
</feature>
<dbReference type="InterPro" id="IPR025958">
    <property type="entry name" value="SID1_TM_fam"/>
</dbReference>
<evidence type="ECO:0000256" key="2">
    <source>
        <dbReference type="ARBA" id="ARBA00006618"/>
    </source>
</evidence>
<dbReference type="AlphaFoldDB" id="L8H6V2"/>
<dbReference type="Proteomes" id="UP000011083">
    <property type="component" value="Unassembled WGS sequence"/>
</dbReference>
<feature type="compositionally biased region" description="Low complexity" evidence="8">
    <location>
        <begin position="51"/>
        <end position="64"/>
    </location>
</feature>
<keyword evidence="7" id="KW-0325">Glycoprotein</keyword>
<dbReference type="Pfam" id="PF13965">
    <property type="entry name" value="SID-1_RNA_chan"/>
    <property type="match status" value="1"/>
</dbReference>
<dbReference type="EMBL" id="KB007905">
    <property type="protein sequence ID" value="ELR21244.1"/>
    <property type="molecule type" value="Genomic_DNA"/>
</dbReference>
<dbReference type="GO" id="GO:0005764">
    <property type="term" value="C:lysosome"/>
    <property type="evidence" value="ECO:0007669"/>
    <property type="project" value="TreeGrafter"/>
</dbReference>
<feature type="transmembrane region" description="Helical" evidence="9">
    <location>
        <begin position="298"/>
        <end position="320"/>
    </location>
</feature>
<gene>
    <name evidence="10" type="ORF">ACA1_110860</name>
</gene>
<evidence type="ECO:0000256" key="9">
    <source>
        <dbReference type="SAM" id="Phobius"/>
    </source>
</evidence>
<dbReference type="PANTHER" id="PTHR12185:SF14">
    <property type="entry name" value="CHOLESTEROL UPTAKE PROTEIN 1"/>
    <property type="match status" value="1"/>
</dbReference>
<dbReference type="GO" id="GO:0003725">
    <property type="term" value="F:double-stranded RNA binding"/>
    <property type="evidence" value="ECO:0007669"/>
    <property type="project" value="TreeGrafter"/>
</dbReference>
<evidence type="ECO:0000256" key="1">
    <source>
        <dbReference type="ARBA" id="ARBA00004141"/>
    </source>
</evidence>
<feature type="transmembrane region" description="Helical" evidence="9">
    <location>
        <begin position="408"/>
        <end position="427"/>
    </location>
</feature>
<keyword evidence="5 9" id="KW-1133">Transmembrane helix</keyword>
<dbReference type="OrthoDB" id="416618at2759"/>
<evidence type="ECO:0000313" key="10">
    <source>
        <dbReference type="EMBL" id="ELR21244.1"/>
    </source>
</evidence>
<dbReference type="OMA" id="FTLHQKR"/>
<feature type="region of interest" description="Disordered" evidence="8">
    <location>
        <begin position="1"/>
        <end position="24"/>
    </location>
</feature>
<feature type="transmembrane region" description="Helical" evidence="9">
    <location>
        <begin position="274"/>
        <end position="292"/>
    </location>
</feature>
<feature type="transmembrane region" description="Helical" evidence="9">
    <location>
        <begin position="179"/>
        <end position="199"/>
    </location>
</feature>
<keyword evidence="11" id="KW-1185">Reference proteome</keyword>
<evidence type="ECO:0000256" key="5">
    <source>
        <dbReference type="ARBA" id="ARBA00022989"/>
    </source>
</evidence>
<dbReference type="GeneID" id="14922131"/>
<dbReference type="KEGG" id="acan:ACA1_110860"/>
<feature type="transmembrane region" description="Helical" evidence="9">
    <location>
        <begin position="459"/>
        <end position="482"/>
    </location>
</feature>
<dbReference type="GO" id="GO:0005886">
    <property type="term" value="C:plasma membrane"/>
    <property type="evidence" value="ECO:0007669"/>
    <property type="project" value="TreeGrafter"/>
</dbReference>
<keyword evidence="6 9" id="KW-0472">Membrane</keyword>
<dbReference type="RefSeq" id="XP_004345370.1">
    <property type="nucleotide sequence ID" value="XM_004345320.1"/>
</dbReference>
<evidence type="ECO:0000256" key="4">
    <source>
        <dbReference type="ARBA" id="ARBA00022729"/>
    </source>
</evidence>